<dbReference type="PANTHER" id="PTHR13410:SF9">
    <property type="entry name" value="PROTEIN PBDC1"/>
    <property type="match status" value="1"/>
</dbReference>
<dbReference type="GO" id="GO:0005643">
    <property type="term" value="C:nuclear pore"/>
    <property type="evidence" value="ECO:0007669"/>
    <property type="project" value="UniProtKB-ARBA"/>
</dbReference>
<dbReference type="Pfam" id="PF13634">
    <property type="entry name" value="Nucleoporin_FG"/>
    <property type="match status" value="1"/>
</dbReference>
<evidence type="ECO:0000313" key="3">
    <source>
        <dbReference type="WBParaSite" id="PTRK_0001328900.1"/>
    </source>
</evidence>
<name>A0A0N4ZX75_PARTI</name>
<organism evidence="2 3">
    <name type="scientific">Parastrongyloides trichosuri</name>
    <name type="common">Possum-specific nematode worm</name>
    <dbReference type="NCBI Taxonomy" id="131310"/>
    <lineage>
        <taxon>Eukaryota</taxon>
        <taxon>Metazoa</taxon>
        <taxon>Ecdysozoa</taxon>
        <taxon>Nematoda</taxon>
        <taxon>Chromadorea</taxon>
        <taxon>Rhabditida</taxon>
        <taxon>Tylenchina</taxon>
        <taxon>Panagrolaimomorpha</taxon>
        <taxon>Strongyloidoidea</taxon>
        <taxon>Strongyloididae</taxon>
        <taxon>Parastrongyloides</taxon>
    </lineage>
</organism>
<dbReference type="STRING" id="131310.A0A0N4ZX75"/>
<protein>
    <submittedName>
        <fullName evidence="3">Nucleoporin p58/p45</fullName>
    </submittedName>
</protein>
<feature type="compositionally biased region" description="Polar residues" evidence="1">
    <location>
        <begin position="422"/>
        <end position="432"/>
    </location>
</feature>
<feature type="region of interest" description="Disordered" evidence="1">
    <location>
        <begin position="393"/>
        <end position="437"/>
    </location>
</feature>
<evidence type="ECO:0000313" key="2">
    <source>
        <dbReference type="Proteomes" id="UP000038045"/>
    </source>
</evidence>
<dbReference type="GO" id="GO:0005737">
    <property type="term" value="C:cytoplasm"/>
    <property type="evidence" value="ECO:0007669"/>
    <property type="project" value="TreeGrafter"/>
</dbReference>
<reference evidence="3" key="1">
    <citation type="submission" date="2017-02" db="UniProtKB">
        <authorList>
            <consortium name="WormBaseParasite"/>
        </authorList>
    </citation>
    <scope>IDENTIFICATION</scope>
</reference>
<keyword evidence="2" id="KW-1185">Reference proteome</keyword>
<proteinExistence type="predicted"/>
<dbReference type="AlphaFoldDB" id="A0A0N4ZX75"/>
<accession>A0A0N4ZX75</accession>
<feature type="compositionally biased region" description="Basic and acidic residues" evidence="1">
    <location>
        <begin position="406"/>
        <end position="415"/>
    </location>
</feature>
<sequence>MSLFGSTTKPTTGSLFGTSSTPSTNNLFGNAGTTSSNTLFGTSANTTTSGSLFGSASKPAATPLFGSTPTTTASGGSLFGSSAAPTAGGSLFGSTATKPTSLFGTATTTASGSLFGTTTSTTTSSGSLFGSNAPVGGSLFGTTTTTASSGPLFGSTTTTTSGGSLFGATAGTIATNNMFAKSTAILPTTDTKIEKPKENENPLDGEVPKPLIEQFDLVTKKLKENQNIITEYALNSAENCLQIDGKLEIIKLMIDEEVKVMSEFDKKFTTLKESSQKDYLMAEMIHKLQDSLVNGSSVGAQECRNYIMSVVSDYTQCIENYNERIDELYRLIDGGLNNENDNIMSVEELYEELTKLDQHMKTVTYRIIQIEEGAEKLMASICKRKPNLSYCLNENTTKNSQTSTTKRPETTKKNDLVPFPFGSNNTSKNKTINPEPKVDPKVLKELEGIKQVQHKPFQPSNHWGFNEEEAKKIFNNFMAREEAIKKRIEELKKKSPKMYDSTTMHKKGIENENLALEDNKNNDLDPFSQIETRPESDKSFSQQKANFVNNINDKNKLPIPLPSTGLGVVERNGILKDLGDMVKINWGIGVPVDGNDPVRVGGNFGVGFGQSGAAGGMPEVLPIPKQGWKYSLNDYDGWGMPVISNRAYKYWKKVYGLTDESNENNELVVKPENPFH</sequence>
<dbReference type="WBParaSite" id="PTRK_0001328900.1">
    <property type="protein sequence ID" value="PTRK_0001328900.1"/>
    <property type="gene ID" value="PTRK_0001328900"/>
</dbReference>
<dbReference type="Proteomes" id="UP000038045">
    <property type="component" value="Unplaced"/>
</dbReference>
<evidence type="ECO:0000256" key="1">
    <source>
        <dbReference type="SAM" id="MobiDB-lite"/>
    </source>
</evidence>
<feature type="region of interest" description="Disordered" evidence="1">
    <location>
        <begin position="1"/>
        <end position="30"/>
    </location>
</feature>
<dbReference type="InterPro" id="IPR008476">
    <property type="entry name" value="PBDC1_metazoa/fungi"/>
</dbReference>
<feature type="compositionally biased region" description="Low complexity" evidence="1">
    <location>
        <begin position="395"/>
        <end position="405"/>
    </location>
</feature>
<dbReference type="InterPro" id="IPR025574">
    <property type="entry name" value="Nucleoporin_FG_rpt"/>
</dbReference>
<dbReference type="PANTHER" id="PTHR13410">
    <property type="entry name" value="PROTEIN PBDC1"/>
    <property type="match status" value="1"/>
</dbReference>